<organism evidence="1">
    <name type="scientific">freshwater metagenome</name>
    <dbReference type="NCBI Taxonomy" id="449393"/>
    <lineage>
        <taxon>unclassified sequences</taxon>
        <taxon>metagenomes</taxon>
        <taxon>ecological metagenomes</taxon>
    </lineage>
</organism>
<dbReference type="AlphaFoldDB" id="A0A6J7LBE2"/>
<protein>
    <submittedName>
        <fullName evidence="1">Unannotated protein</fullName>
    </submittedName>
</protein>
<accession>A0A6J7LBE2</accession>
<gene>
    <name evidence="1" type="ORF">UFOPK3773_02120</name>
</gene>
<dbReference type="EMBL" id="CAFBNF010000330">
    <property type="protein sequence ID" value="CAB4963054.1"/>
    <property type="molecule type" value="Genomic_DNA"/>
</dbReference>
<sequence length="156" mass="17131">MALTVRSEFTERDTVGDFQWMIVQPDYDDCLFLFNDNEGQFRAHQASAGTEHRCGSGGGNAAIRPYQCHVPARSLGIPTGECGGYTALDERTRSVIDEAIAQLDVLLATGRYERVVYSWDSARKTLGTGIFEVAREVTDYVVEQIEAAVARTASSS</sequence>
<proteinExistence type="predicted"/>
<evidence type="ECO:0000313" key="1">
    <source>
        <dbReference type="EMBL" id="CAB4963054.1"/>
    </source>
</evidence>
<name>A0A6J7LBE2_9ZZZZ</name>
<reference evidence="1" key="1">
    <citation type="submission" date="2020-05" db="EMBL/GenBank/DDBJ databases">
        <authorList>
            <person name="Chiriac C."/>
            <person name="Salcher M."/>
            <person name="Ghai R."/>
            <person name="Kavagutti S V."/>
        </authorList>
    </citation>
    <scope>NUCLEOTIDE SEQUENCE</scope>
</reference>